<protein>
    <submittedName>
        <fullName evidence="4">RxLR effector protein</fullName>
    </submittedName>
</protein>
<evidence type="ECO:0000313" key="4">
    <source>
        <dbReference type="WBParaSite" id="TCLT_0000641301-mRNA-1"/>
    </source>
</evidence>
<feature type="chain" id="PRO_5043126485" evidence="1">
    <location>
        <begin position="23"/>
        <end position="120"/>
    </location>
</feature>
<keyword evidence="1" id="KW-0732">Signal</keyword>
<dbReference type="EMBL" id="UYYF01004412">
    <property type="protein sequence ID" value="VDN03752.1"/>
    <property type="molecule type" value="Genomic_DNA"/>
</dbReference>
<dbReference type="AlphaFoldDB" id="A0A0N5D0S4"/>
<evidence type="ECO:0000313" key="2">
    <source>
        <dbReference type="EMBL" id="VDN03752.1"/>
    </source>
</evidence>
<proteinExistence type="predicted"/>
<name>A0A0N5D0S4_THECL</name>
<feature type="signal peptide" evidence="1">
    <location>
        <begin position="1"/>
        <end position="22"/>
    </location>
</feature>
<dbReference type="Proteomes" id="UP000276776">
    <property type="component" value="Unassembled WGS sequence"/>
</dbReference>
<accession>A0A0N5D0S4</accession>
<keyword evidence="3" id="KW-1185">Reference proteome</keyword>
<gene>
    <name evidence="2" type="ORF">TCLT_LOCUS6402</name>
</gene>
<reference evidence="2 3" key="2">
    <citation type="submission" date="2018-11" db="EMBL/GenBank/DDBJ databases">
        <authorList>
            <consortium name="Pathogen Informatics"/>
        </authorList>
    </citation>
    <scope>NUCLEOTIDE SEQUENCE [LARGE SCALE GENOMIC DNA]</scope>
</reference>
<evidence type="ECO:0000313" key="3">
    <source>
        <dbReference type="Proteomes" id="UP000276776"/>
    </source>
</evidence>
<dbReference type="WBParaSite" id="TCLT_0000641301-mRNA-1">
    <property type="protein sequence ID" value="TCLT_0000641301-mRNA-1"/>
    <property type="gene ID" value="TCLT_0000641301"/>
</dbReference>
<sequence length="120" mass="13622">MTCPQAVGLALLLWFCSSIASARFVLVTGNATSKTDDKYNVQNPTVAMKKSMNRKVVLIYDKKRHEAYIQSIVLKKTLEGISLDQRPGFDENGATEINTRELSAKRVQREYQNTIQRQNQ</sequence>
<organism evidence="4">
    <name type="scientific">Thelazia callipaeda</name>
    <name type="common">Oriental eyeworm</name>
    <name type="synonym">Parasitic nematode</name>
    <dbReference type="NCBI Taxonomy" id="103827"/>
    <lineage>
        <taxon>Eukaryota</taxon>
        <taxon>Metazoa</taxon>
        <taxon>Ecdysozoa</taxon>
        <taxon>Nematoda</taxon>
        <taxon>Chromadorea</taxon>
        <taxon>Rhabditida</taxon>
        <taxon>Spirurina</taxon>
        <taxon>Spiruromorpha</taxon>
        <taxon>Thelazioidea</taxon>
        <taxon>Thelaziidae</taxon>
        <taxon>Thelazia</taxon>
    </lineage>
</organism>
<reference evidence="4" key="1">
    <citation type="submission" date="2017-02" db="UniProtKB">
        <authorList>
            <consortium name="WormBaseParasite"/>
        </authorList>
    </citation>
    <scope>IDENTIFICATION</scope>
</reference>
<evidence type="ECO:0000256" key="1">
    <source>
        <dbReference type="SAM" id="SignalP"/>
    </source>
</evidence>